<reference evidence="1" key="1">
    <citation type="journal article" date="2014" name="Front. Microbiol.">
        <title>High frequency of phylogenetically diverse reductive dehalogenase-homologous genes in deep subseafloor sedimentary metagenomes.</title>
        <authorList>
            <person name="Kawai M."/>
            <person name="Futagami T."/>
            <person name="Toyoda A."/>
            <person name="Takaki Y."/>
            <person name="Nishi S."/>
            <person name="Hori S."/>
            <person name="Arai W."/>
            <person name="Tsubouchi T."/>
            <person name="Morono Y."/>
            <person name="Uchiyama I."/>
            <person name="Ito T."/>
            <person name="Fujiyama A."/>
            <person name="Inagaki F."/>
            <person name="Takami H."/>
        </authorList>
    </citation>
    <scope>NUCLEOTIDE SEQUENCE</scope>
    <source>
        <strain evidence="1">Expedition CK06-06</strain>
    </source>
</reference>
<feature type="non-terminal residue" evidence="1">
    <location>
        <position position="1"/>
    </location>
</feature>
<evidence type="ECO:0000313" key="1">
    <source>
        <dbReference type="EMBL" id="GAG42289.1"/>
    </source>
</evidence>
<gene>
    <name evidence="1" type="ORF">S01H1_84415</name>
</gene>
<dbReference type="EMBL" id="BARS01057624">
    <property type="protein sequence ID" value="GAG42289.1"/>
    <property type="molecule type" value="Genomic_DNA"/>
</dbReference>
<name>X0XGG9_9ZZZZ</name>
<sequence length="30" mass="3521">KMDGKPEEVEKGFDSICRYLDKNGFPEFIK</sequence>
<comment type="caution">
    <text evidence="1">The sequence shown here is derived from an EMBL/GenBank/DDBJ whole genome shotgun (WGS) entry which is preliminary data.</text>
</comment>
<organism evidence="1">
    <name type="scientific">marine sediment metagenome</name>
    <dbReference type="NCBI Taxonomy" id="412755"/>
    <lineage>
        <taxon>unclassified sequences</taxon>
        <taxon>metagenomes</taxon>
        <taxon>ecological metagenomes</taxon>
    </lineage>
</organism>
<proteinExistence type="predicted"/>
<accession>X0XGG9</accession>
<protein>
    <submittedName>
        <fullName evidence="1">Uncharacterized protein</fullName>
    </submittedName>
</protein>
<dbReference type="AlphaFoldDB" id="X0XGG9"/>